<evidence type="ECO:0000256" key="5">
    <source>
        <dbReference type="ARBA" id="ARBA00022801"/>
    </source>
</evidence>
<dbReference type="SMART" id="SM00758">
    <property type="entry name" value="PA14"/>
    <property type="match status" value="1"/>
</dbReference>
<dbReference type="SMART" id="SM01217">
    <property type="entry name" value="Fn3_like"/>
    <property type="match status" value="1"/>
</dbReference>
<keyword evidence="8 11" id="KW-0119">Carbohydrate metabolism</keyword>
<keyword evidence="6" id="KW-0136">Cellulose degradation</keyword>
<evidence type="ECO:0000256" key="3">
    <source>
        <dbReference type="ARBA" id="ARBA00005336"/>
    </source>
</evidence>
<evidence type="ECO:0000256" key="10">
    <source>
        <dbReference type="ARBA" id="ARBA00023326"/>
    </source>
</evidence>
<organism evidence="13 14">
    <name type="scientific">Exophiala spinifera</name>
    <dbReference type="NCBI Taxonomy" id="91928"/>
    <lineage>
        <taxon>Eukaryota</taxon>
        <taxon>Fungi</taxon>
        <taxon>Dikarya</taxon>
        <taxon>Ascomycota</taxon>
        <taxon>Pezizomycotina</taxon>
        <taxon>Eurotiomycetes</taxon>
        <taxon>Chaetothyriomycetidae</taxon>
        <taxon>Chaetothyriales</taxon>
        <taxon>Herpotrichiellaceae</taxon>
        <taxon>Exophiala</taxon>
    </lineage>
</organism>
<dbReference type="Gene3D" id="2.60.40.10">
    <property type="entry name" value="Immunoglobulins"/>
    <property type="match status" value="1"/>
</dbReference>
<dbReference type="PANTHER" id="PTHR42715:SF3">
    <property type="entry name" value="BETA-GLUCOSIDASE B-RELATED"/>
    <property type="match status" value="1"/>
</dbReference>
<dbReference type="EC" id="3.2.1.21" evidence="4 11"/>
<evidence type="ECO:0000256" key="4">
    <source>
        <dbReference type="ARBA" id="ARBA00012744"/>
    </source>
</evidence>
<dbReference type="STRING" id="91928.A0A0D1YG50"/>
<dbReference type="Proteomes" id="UP000053328">
    <property type="component" value="Unassembled WGS sequence"/>
</dbReference>
<dbReference type="Pfam" id="PF07691">
    <property type="entry name" value="PA14"/>
    <property type="match status" value="1"/>
</dbReference>
<dbReference type="Gene3D" id="2.60.120.260">
    <property type="entry name" value="Galactose-binding domain-like"/>
    <property type="match status" value="1"/>
</dbReference>
<dbReference type="Pfam" id="PF14310">
    <property type="entry name" value="Fn3-like"/>
    <property type="match status" value="1"/>
</dbReference>
<dbReference type="Gene3D" id="3.40.50.1700">
    <property type="entry name" value="Glycoside hydrolase family 3 C-terminal domain"/>
    <property type="match status" value="1"/>
</dbReference>
<dbReference type="InterPro" id="IPR036962">
    <property type="entry name" value="Glyco_hydro_3_N_sf"/>
</dbReference>
<dbReference type="InterPro" id="IPR017853">
    <property type="entry name" value="GH"/>
</dbReference>
<keyword evidence="5 11" id="KW-0378">Hydrolase</keyword>
<evidence type="ECO:0000313" key="13">
    <source>
        <dbReference type="EMBL" id="KIW13986.1"/>
    </source>
</evidence>
<dbReference type="InterPro" id="IPR013783">
    <property type="entry name" value="Ig-like_fold"/>
</dbReference>
<dbReference type="InterPro" id="IPR026891">
    <property type="entry name" value="Fn3-like"/>
</dbReference>
<dbReference type="GeneID" id="27333850"/>
<evidence type="ECO:0000259" key="12">
    <source>
        <dbReference type="PROSITE" id="PS51820"/>
    </source>
</evidence>
<dbReference type="InterPro" id="IPR019800">
    <property type="entry name" value="Glyco_hydro_3_AS"/>
</dbReference>
<dbReference type="GO" id="GO:0008422">
    <property type="term" value="F:beta-glucosidase activity"/>
    <property type="evidence" value="ECO:0007669"/>
    <property type="project" value="UniProtKB-EC"/>
</dbReference>
<dbReference type="GO" id="GO:0030245">
    <property type="term" value="P:cellulose catabolic process"/>
    <property type="evidence" value="ECO:0007669"/>
    <property type="project" value="UniProtKB-UniPathway"/>
</dbReference>
<evidence type="ECO:0000256" key="9">
    <source>
        <dbReference type="ARBA" id="ARBA00023295"/>
    </source>
</evidence>
<dbReference type="Gene3D" id="3.20.20.300">
    <property type="entry name" value="Glycoside hydrolase, family 3, N-terminal domain"/>
    <property type="match status" value="1"/>
</dbReference>
<protein>
    <recommendedName>
        <fullName evidence="4 11">beta-glucosidase</fullName>
        <ecNumber evidence="4 11">3.2.1.21</ecNumber>
    </recommendedName>
</protein>
<dbReference type="EMBL" id="KN847496">
    <property type="protein sequence ID" value="KIW13986.1"/>
    <property type="molecule type" value="Genomic_DNA"/>
</dbReference>
<reference evidence="13 14" key="1">
    <citation type="submission" date="2015-01" db="EMBL/GenBank/DDBJ databases">
        <title>The Genome Sequence of Exophiala spinifera CBS89968.</title>
        <authorList>
            <consortium name="The Broad Institute Genomics Platform"/>
            <person name="Cuomo C."/>
            <person name="de Hoog S."/>
            <person name="Gorbushina A."/>
            <person name="Stielow B."/>
            <person name="Teixiera M."/>
            <person name="Abouelleil A."/>
            <person name="Chapman S.B."/>
            <person name="Priest M."/>
            <person name="Young S.K."/>
            <person name="Wortman J."/>
            <person name="Nusbaum C."/>
            <person name="Birren B."/>
        </authorList>
    </citation>
    <scope>NUCLEOTIDE SEQUENCE [LARGE SCALE GENOMIC DNA]</scope>
    <source>
        <strain evidence="13 14">CBS 89968</strain>
    </source>
</reference>
<dbReference type="InterPro" id="IPR050288">
    <property type="entry name" value="Cellulose_deg_GH3"/>
</dbReference>
<comment type="pathway">
    <text evidence="2 11">Glycan metabolism; cellulose degradation.</text>
</comment>
<evidence type="ECO:0000256" key="7">
    <source>
        <dbReference type="ARBA" id="ARBA00023180"/>
    </source>
</evidence>
<dbReference type="PROSITE" id="PS51820">
    <property type="entry name" value="PA14"/>
    <property type="match status" value="1"/>
</dbReference>
<accession>A0A0D1YG50</accession>
<dbReference type="FunFam" id="2.60.40.10:FF:000495">
    <property type="entry name" value="Periplasmic beta-glucosidase"/>
    <property type="match status" value="1"/>
</dbReference>
<dbReference type="PROSITE" id="PS00775">
    <property type="entry name" value="GLYCOSYL_HYDROL_F3"/>
    <property type="match status" value="1"/>
</dbReference>
<comment type="catalytic activity">
    <reaction evidence="1 11">
        <text>Hydrolysis of terminal, non-reducing beta-D-glucosyl residues with release of beta-D-glucose.</text>
        <dbReference type="EC" id="3.2.1.21"/>
    </reaction>
</comment>
<dbReference type="SUPFAM" id="SSF52279">
    <property type="entry name" value="Beta-D-glucan exohydrolase, C-terminal domain"/>
    <property type="match status" value="1"/>
</dbReference>
<evidence type="ECO:0000256" key="2">
    <source>
        <dbReference type="ARBA" id="ARBA00004987"/>
    </source>
</evidence>
<sequence>MGSYSGSQQGFESIISGLTVEEKATLLSGADFWTTSPVTRVGIPALKVSDGPNGARGGHFQGKTTSACFPASVSLAASFDREFAYKIGRALGQETKTKGAHVLLGPTVCHHRDPRGGRNFESFSEDPLLAGELASEWIAGLQSEGVGATVKHYAVNEQETRRFTIDARVDQRALREIYLKPFEIAVKRADPWAIMTSYNLVNGKHADEHKELITDILRGQWGFKGLVMSDWGGTNSVAPSLNAGHDLEMPGPPLKRTVDNIQRALQTGELTEDTLNQRVGNVLKLLQRAGKFENPEIAEEQAVDLPEHRSLIRQAAAESMVLLKNTNNILPLKSTNTKSIALLGLAREYLGHGGGSASVNSHHKVTAYEALQAAVGSSVQLNYAEGARIVRNLSPLSENVYNEEGVPGFTMKTFSKLNGDNPTVSTVPSSVYRTLEPSSIDQMTLLGTFKPKTSGLHYISLSTLGGTRVYINDELVFDYSNSQTTDIMAFLIGSPGEDKKRYLFTAGESYRIRIEAKATKDTISGFSLFTKEAIGFSLGFALESEHDADLLTAAIEAAKSSDVAVVFVGHTPIWESEGADRSGMDLPKDGSLDALVVAAAKVNPNTVVVNSTGSAISMPWIEDVAAVVQAWFPGQEAGHSIADVLLGKVTPSGKLPVTFPRAITDVPSYENFPGDIKNEVVHYKESIYTGYRHFDRRPEGVLFPFGFGLSYTTFDVVVTSVSRTKLRNHETLTVSADVTNTGTTEGAEVVQVYVGAGEGTSAIDRPAKELAGFAKVHLRPGEARKVAITFGRDSVAYWNESRDKWSVDKGAYTIYVGTSSVDIAGKLEVEVPEAFDFDP</sequence>
<dbReference type="Pfam" id="PF01915">
    <property type="entry name" value="Glyco_hydro_3_C"/>
    <property type="match status" value="1"/>
</dbReference>
<dbReference type="HOGENOM" id="CLU_004542_4_0_1"/>
<keyword evidence="14" id="KW-1185">Reference proteome</keyword>
<dbReference type="PANTHER" id="PTHR42715">
    <property type="entry name" value="BETA-GLUCOSIDASE"/>
    <property type="match status" value="1"/>
</dbReference>
<evidence type="ECO:0000256" key="11">
    <source>
        <dbReference type="RuleBase" id="RU361161"/>
    </source>
</evidence>
<evidence type="ECO:0000256" key="6">
    <source>
        <dbReference type="ARBA" id="ARBA00023001"/>
    </source>
</evidence>
<dbReference type="OrthoDB" id="47059at2759"/>
<dbReference type="RefSeq" id="XP_016234202.1">
    <property type="nucleotide sequence ID" value="XM_016381100.1"/>
</dbReference>
<proteinExistence type="inferred from homology"/>
<feature type="domain" description="PA14" evidence="12">
    <location>
        <begin position="391"/>
        <end position="555"/>
    </location>
</feature>
<evidence type="ECO:0000313" key="14">
    <source>
        <dbReference type="Proteomes" id="UP000053328"/>
    </source>
</evidence>
<dbReference type="InterPro" id="IPR011658">
    <property type="entry name" value="PA14_dom"/>
</dbReference>
<dbReference type="InterPro" id="IPR036881">
    <property type="entry name" value="Glyco_hydro_3_C_sf"/>
</dbReference>
<dbReference type="SUPFAM" id="SSF51445">
    <property type="entry name" value="(Trans)glycosidases"/>
    <property type="match status" value="1"/>
</dbReference>
<keyword evidence="7" id="KW-0325">Glycoprotein</keyword>
<dbReference type="InterPro" id="IPR001764">
    <property type="entry name" value="Glyco_hydro_3_N"/>
</dbReference>
<dbReference type="PRINTS" id="PR00133">
    <property type="entry name" value="GLHYDRLASE3"/>
</dbReference>
<dbReference type="VEuPathDB" id="FungiDB:PV08_06767"/>
<keyword evidence="10 11" id="KW-0624">Polysaccharide degradation</keyword>
<dbReference type="UniPathway" id="UPA00696"/>
<dbReference type="AlphaFoldDB" id="A0A0D1YG50"/>
<evidence type="ECO:0000256" key="1">
    <source>
        <dbReference type="ARBA" id="ARBA00000448"/>
    </source>
</evidence>
<dbReference type="InterPro" id="IPR002772">
    <property type="entry name" value="Glyco_hydro_3_C"/>
</dbReference>
<dbReference type="SUPFAM" id="SSF56988">
    <property type="entry name" value="Anthrax protective antigen"/>
    <property type="match status" value="1"/>
</dbReference>
<keyword evidence="9 11" id="KW-0326">Glycosidase</keyword>
<gene>
    <name evidence="13" type="ORF">PV08_06767</name>
</gene>
<dbReference type="Pfam" id="PF00933">
    <property type="entry name" value="Glyco_hydro_3"/>
    <property type="match status" value="1"/>
</dbReference>
<name>A0A0D1YG50_9EURO</name>
<evidence type="ECO:0000256" key="8">
    <source>
        <dbReference type="ARBA" id="ARBA00023277"/>
    </source>
</evidence>
<dbReference type="InterPro" id="IPR037524">
    <property type="entry name" value="PA14/GLEYA"/>
</dbReference>
<comment type="similarity">
    <text evidence="3 11">Belongs to the glycosyl hydrolase 3 family.</text>
</comment>